<keyword evidence="4" id="KW-1185">Reference proteome</keyword>
<dbReference type="RefSeq" id="WP_069442089.1">
    <property type="nucleotide sequence ID" value="NZ_LPWF01000027.1"/>
</dbReference>
<proteinExistence type="predicted"/>
<reference evidence="3 4" key="1">
    <citation type="journal article" date="2016" name="Environ. Microbiol.">
        <title>New Methyloceanibacter diversity from North Sea sediments includes methanotroph containing solely the soluble methane monooxygenase.</title>
        <authorList>
            <person name="Vekeman B."/>
            <person name="Kerckhof F.M."/>
            <person name="Cremers G."/>
            <person name="de Vos P."/>
            <person name="Vandamme P."/>
            <person name="Boon N."/>
            <person name="Op den Camp H.J."/>
            <person name="Heylen K."/>
        </authorList>
    </citation>
    <scope>NUCLEOTIDE SEQUENCE [LARGE SCALE GENOMIC DNA]</scope>
    <source>
        <strain evidence="3 4">R-67175</strain>
    </source>
</reference>
<dbReference type="OrthoDB" id="7161641at2"/>
<dbReference type="Proteomes" id="UP000094472">
    <property type="component" value="Unassembled WGS sequence"/>
</dbReference>
<sequence length="779" mass="82977">MGEAGSAPVRSSCAKLSSRSAHVCREIFAGVLVVGLIAIVFGYGRLANGPISLPALVPPIEAAINDQLSDLRVKIDDAVLQRSADGPGVLFRLRNIRLLDKDGSIVAQAPLAAIGMSGAGLLSGRLAPGSVDFIGPRLLLSYTADQGLALAFTRPSNTDGDVLIRGALPADGAPEVAAEPPEAVSAERPELPIGAGGRKFDLNKTVTEVFDRARRGDTSYLTRFGFKNAIVVLNQDGAQTLWQVPDFAIDLEHRDNRSILVGEANVASSKGDWQLEVRTEQRARRNSLLITALIENLVPAGIAGNFPTIGILRALDMAVDGETNVELDDSGEFLSGEARLRLAPGPITPPWDRDTPVRIDHGDFTVRYLKESDVVEIAPSTLRWGKSRATFSGEFRPVRDDKGKAVSWDFSLKANDAALGIAEFGLAPLKIDEWTAKGSLSSKEGTMTLSRFVIRAGDASIVMSGSVVDAPGSPAVKLAGKVSPMPVETLKRFWPKFLAGKAREWVLERVSGGQVVGGKFNVSLPAGAIAEIEQGAAAPEGAVDVELNFSGMSIVYVEGLPPVITGDAKLTVVGTEFMVDIPQGKIVPAAGQEITLSEGRFYIPDLREDPQQGVITYKAAAPTPTVMQLLDHEPLGYISAVGMKPDFLGGSAVGEFTLSMPLKNDLDFKEIKMSGWRVSTTPSPRTSWATWTSTAARSTSSSPTRASPPRARSRSRKCPPRSTGSGSSTRPPASSRPSGSPPRSTKPCATSSGSRSTIWSRGRHPLRCRSRAWDRPRSP</sequence>
<keyword evidence="2" id="KW-1133">Transmembrane helix</keyword>
<gene>
    <name evidence="3" type="ORF">AUC69_13205</name>
</gene>
<name>A0A1E3VU80_9HYPH</name>
<dbReference type="AlphaFoldDB" id="A0A1E3VU80"/>
<keyword evidence="2" id="KW-0472">Membrane</keyword>
<feature type="region of interest" description="Disordered" evidence="1">
    <location>
        <begin position="677"/>
        <end position="779"/>
    </location>
</feature>
<dbReference type="STRING" id="1774969.AUC69_13205"/>
<evidence type="ECO:0000256" key="1">
    <source>
        <dbReference type="SAM" id="MobiDB-lite"/>
    </source>
</evidence>
<evidence type="ECO:0000256" key="2">
    <source>
        <dbReference type="SAM" id="Phobius"/>
    </source>
</evidence>
<feature type="compositionally biased region" description="Low complexity" evidence="1">
    <location>
        <begin position="679"/>
        <end position="710"/>
    </location>
</feature>
<dbReference type="EMBL" id="LPWF01000027">
    <property type="protein sequence ID" value="ODR97065.1"/>
    <property type="molecule type" value="Genomic_DNA"/>
</dbReference>
<keyword evidence="2" id="KW-0812">Transmembrane</keyword>
<protein>
    <submittedName>
        <fullName evidence="3">Uncharacterized protein</fullName>
    </submittedName>
</protein>
<feature type="compositionally biased region" description="Low complexity" evidence="1">
    <location>
        <begin position="720"/>
        <end position="745"/>
    </location>
</feature>
<feature type="compositionally biased region" description="Basic residues" evidence="1">
    <location>
        <begin position="761"/>
        <end position="770"/>
    </location>
</feature>
<feature type="transmembrane region" description="Helical" evidence="2">
    <location>
        <begin position="27"/>
        <end position="46"/>
    </location>
</feature>
<evidence type="ECO:0000313" key="4">
    <source>
        <dbReference type="Proteomes" id="UP000094472"/>
    </source>
</evidence>
<accession>A0A1E3VU80</accession>
<comment type="caution">
    <text evidence="3">The sequence shown here is derived from an EMBL/GenBank/DDBJ whole genome shotgun (WGS) entry which is preliminary data.</text>
</comment>
<evidence type="ECO:0000313" key="3">
    <source>
        <dbReference type="EMBL" id="ODR97065.1"/>
    </source>
</evidence>
<feature type="compositionally biased region" description="Polar residues" evidence="1">
    <location>
        <begin position="747"/>
        <end position="759"/>
    </location>
</feature>
<organism evidence="3 4">
    <name type="scientific">Methyloceanibacter superfactus</name>
    <dbReference type="NCBI Taxonomy" id="1774969"/>
    <lineage>
        <taxon>Bacteria</taxon>
        <taxon>Pseudomonadati</taxon>
        <taxon>Pseudomonadota</taxon>
        <taxon>Alphaproteobacteria</taxon>
        <taxon>Hyphomicrobiales</taxon>
        <taxon>Hyphomicrobiaceae</taxon>
        <taxon>Methyloceanibacter</taxon>
    </lineage>
</organism>